<sequence length="65" mass="7263">MPILSTSSDESSNIHIDPFDEYCAEMEHIKTNLCLRPLLGDQLSADHGYLNVLNYTNIAMQPPAN</sequence>
<evidence type="ECO:0000313" key="1">
    <source>
        <dbReference type="EMBL" id="KAG0253260.1"/>
    </source>
</evidence>
<proteinExistence type="predicted"/>
<reference evidence="1" key="1">
    <citation type="journal article" date="2020" name="Fungal Divers.">
        <title>Resolving the Mortierellaceae phylogeny through synthesis of multi-gene phylogenetics and phylogenomics.</title>
        <authorList>
            <person name="Vandepol N."/>
            <person name="Liber J."/>
            <person name="Desiro A."/>
            <person name="Na H."/>
            <person name="Kennedy M."/>
            <person name="Barry K."/>
            <person name="Grigoriev I.V."/>
            <person name="Miller A.N."/>
            <person name="O'Donnell K."/>
            <person name="Stajich J.E."/>
            <person name="Bonito G."/>
        </authorList>
    </citation>
    <scope>NUCLEOTIDE SEQUENCE</scope>
    <source>
        <strain evidence="1">BC1065</strain>
    </source>
</reference>
<accession>A0A9P6TZJ5</accession>
<protein>
    <submittedName>
        <fullName evidence="1">Uncharacterized protein</fullName>
    </submittedName>
</protein>
<name>A0A9P6TZJ5_9FUNG</name>
<organism evidence="1 2">
    <name type="scientific">Actinomortierella ambigua</name>
    <dbReference type="NCBI Taxonomy" id="1343610"/>
    <lineage>
        <taxon>Eukaryota</taxon>
        <taxon>Fungi</taxon>
        <taxon>Fungi incertae sedis</taxon>
        <taxon>Mucoromycota</taxon>
        <taxon>Mortierellomycotina</taxon>
        <taxon>Mortierellomycetes</taxon>
        <taxon>Mortierellales</taxon>
        <taxon>Mortierellaceae</taxon>
        <taxon>Actinomortierella</taxon>
    </lineage>
</organism>
<dbReference type="OrthoDB" id="123929at2759"/>
<dbReference type="Proteomes" id="UP000807716">
    <property type="component" value="Unassembled WGS sequence"/>
</dbReference>
<dbReference type="AlphaFoldDB" id="A0A9P6TZJ5"/>
<gene>
    <name evidence="1" type="ORF">DFQ27_007522</name>
</gene>
<keyword evidence="2" id="KW-1185">Reference proteome</keyword>
<feature type="non-terminal residue" evidence="1">
    <location>
        <position position="65"/>
    </location>
</feature>
<evidence type="ECO:0000313" key="2">
    <source>
        <dbReference type="Proteomes" id="UP000807716"/>
    </source>
</evidence>
<dbReference type="EMBL" id="JAAAJB010000596">
    <property type="protein sequence ID" value="KAG0253260.1"/>
    <property type="molecule type" value="Genomic_DNA"/>
</dbReference>
<comment type="caution">
    <text evidence="1">The sequence shown here is derived from an EMBL/GenBank/DDBJ whole genome shotgun (WGS) entry which is preliminary data.</text>
</comment>